<keyword evidence="3" id="KW-0732">Signal</keyword>
<feature type="region of interest" description="Disordered" evidence="1">
    <location>
        <begin position="331"/>
        <end position="373"/>
    </location>
</feature>
<feature type="region of interest" description="Disordered" evidence="1">
    <location>
        <begin position="1370"/>
        <end position="1432"/>
    </location>
</feature>
<keyword evidence="2" id="KW-0472">Membrane</keyword>
<feature type="transmembrane region" description="Helical" evidence="2">
    <location>
        <begin position="507"/>
        <end position="531"/>
    </location>
</feature>
<accession>A0A0G4HNW0</accession>
<protein>
    <submittedName>
        <fullName evidence="4">Uncharacterized protein</fullName>
    </submittedName>
</protein>
<evidence type="ECO:0000256" key="3">
    <source>
        <dbReference type="SAM" id="SignalP"/>
    </source>
</evidence>
<dbReference type="VEuPathDB" id="CryptoDB:Cvel_7701"/>
<gene>
    <name evidence="4" type="ORF">Cvel_7701</name>
</gene>
<feature type="chain" id="PRO_5005191665" evidence="3">
    <location>
        <begin position="20"/>
        <end position="1432"/>
    </location>
</feature>
<feature type="transmembrane region" description="Helical" evidence="2">
    <location>
        <begin position="1011"/>
        <end position="1031"/>
    </location>
</feature>
<sequence length="1432" mass="152730">MMSLRTGILVLLCGTLCSAYETRLQDIVLSAGSLSPPFEPNITSYSVVLPEAPREVTCVVSVFRELYAHDRLPTIEMGGRRYAASSIVVGHLLLDPDGTKTASIEVKNPSDVRENRTYTISFTSEQVNLCSLHSLGIKDSRGASLSHKLFPRLSEDKDAYYFSIPPSVKFVTYTPKCFSGATVKINHESGLGKIGPGGGFKQEQSANFYTTTAFSCVREDRQKTIFVSFATYRKKISPPSLVLPSTGRECTLRNNSTLFECPIETGERDLELSAFSDSRTRVTLFNERVSVRLSNNGGPERIPLSLHTGPFQLRIDTGPFTFLVFNTNIGEPPPEEMASDSPLPPLPLSSLMRRHGGPSPLSPVGGSGDSTGGSLLGAQMPFGSGTKMESAAVTLFGVVSGLFFLPKIAFGFGSGWAAGGLLQIPSTALWTVQGGAAIQKSLRGSSGDGTSSAFFFSLLDSTLLLWTPFWMDGGHGRGSGGGGRRLLHGGAGGGEWLRAERERATGALMLCGAFLLLCLCLHLVALFSYWVKSASDGSGDSGCWWQWCSCTDGDQEGQRGKQQSSSPRWPLRIPHRARMGTWELRLFCHLAIPASYAAGVLFLAPGVSVGLRLVAGVILLSEVLVVSVCALRVMALIRKRFVFPLAGAVDAETAAEEREGGQAAGGRGYARVSVEGGLGEVRQADLTDLPVVWVDRFCDELHTGFRNVQSVCCGEKRGPIWAEARRAVGRIRFVDLLEGERESREDLASLFDPVLSDMREVTVVSGCKRGKRGEGSGPLGLRQGVQGRSGSLFPVGVLKTSSLDLIVGPCGLETLYEQLGGTTWVSRKGPPPGAKAAYGETIADAEVVSQFTDCSSVDLDVDGVGEGQVRRGMDAVREEAVAFVKLETDARFLQGPLTGGAFSLFFDGSRHPLGRCLWWGLAIVLGGCAGASGVVRALSSGSGGMETAACVLMGTAGCLLLLGGGLFLVTRPLKGPLENFASSCALLCTSVLCFLSAVAPGGGSMVASLYFGIWALFAVCLCGLSAVVLCVTWRLVLGLCFGCVDEETAPLGECGLGQEVVGPGKRCVHVFFAAGEQDRRRPLEVSADRRQTVVDSAGVPLGPGRGWRAGAVRETDGVRGVAEVEAGVACEALTDAKIMEIQIEPRVEWSPSGPLVSLQIFRDLEEDPEEPPSLQFHIRDLREALQSFVPVATLTQQHQQRGASATSSVGVVGRPHLPLPLGSVFIPSETSGVDATRERKGGAQQSWRHMNLYRLDDASAPLFAFLSRGRQIRPCARELQQAIEKEVRAAVHSGQAGGSRQATVLVISVAPPSSPLQRAQGPPATVPGPLQSSTWGYVPRPVPPQTVQVDLGGQYVSPWVHQFRRQQAALTKETLSDSEGEDEESSASETEMPPYAPRRQWTGAAAVFPSSGPGMMPYIRPGAGSGFRYPGS</sequence>
<name>A0A0G4HNW0_9ALVE</name>
<feature type="transmembrane region" description="Helical" evidence="2">
    <location>
        <begin position="945"/>
        <end position="968"/>
    </location>
</feature>
<proteinExistence type="predicted"/>
<feature type="transmembrane region" description="Helical" evidence="2">
    <location>
        <begin position="916"/>
        <end position="939"/>
    </location>
</feature>
<feature type="transmembrane region" description="Helical" evidence="2">
    <location>
        <begin position="586"/>
        <end position="607"/>
    </location>
</feature>
<organism evidence="4">
    <name type="scientific">Chromera velia CCMP2878</name>
    <dbReference type="NCBI Taxonomy" id="1169474"/>
    <lineage>
        <taxon>Eukaryota</taxon>
        <taxon>Sar</taxon>
        <taxon>Alveolata</taxon>
        <taxon>Colpodellida</taxon>
        <taxon>Chromeraceae</taxon>
        <taxon>Chromera</taxon>
    </lineage>
</organism>
<feature type="compositionally biased region" description="Acidic residues" evidence="1">
    <location>
        <begin position="1376"/>
        <end position="1386"/>
    </location>
</feature>
<evidence type="ECO:0000256" key="2">
    <source>
        <dbReference type="SAM" id="Phobius"/>
    </source>
</evidence>
<feature type="region of interest" description="Disordered" evidence="1">
    <location>
        <begin position="1313"/>
        <end position="1332"/>
    </location>
</feature>
<feature type="transmembrane region" description="Helical" evidence="2">
    <location>
        <begin position="613"/>
        <end position="635"/>
    </location>
</feature>
<dbReference type="EMBL" id="CDMZ01003323">
    <property type="protein sequence ID" value="CEM45920.1"/>
    <property type="molecule type" value="Genomic_DNA"/>
</dbReference>
<keyword evidence="2" id="KW-0812">Transmembrane</keyword>
<feature type="signal peptide" evidence="3">
    <location>
        <begin position="1"/>
        <end position="19"/>
    </location>
</feature>
<evidence type="ECO:0000313" key="4">
    <source>
        <dbReference type="EMBL" id="CEM45920.1"/>
    </source>
</evidence>
<keyword evidence="2" id="KW-1133">Transmembrane helix</keyword>
<feature type="transmembrane region" description="Helical" evidence="2">
    <location>
        <begin position="980"/>
        <end position="999"/>
    </location>
</feature>
<evidence type="ECO:0000256" key="1">
    <source>
        <dbReference type="SAM" id="MobiDB-lite"/>
    </source>
</evidence>
<reference evidence="4" key="1">
    <citation type="submission" date="2014-11" db="EMBL/GenBank/DDBJ databases">
        <authorList>
            <person name="Otto D Thomas"/>
            <person name="Naeem Raeece"/>
        </authorList>
    </citation>
    <scope>NUCLEOTIDE SEQUENCE</scope>
</reference>
<dbReference type="PhylomeDB" id="A0A0G4HNW0"/>